<name>A0A9J6B2N3_SOLCO</name>
<dbReference type="EMBL" id="JACXVP010000001">
    <property type="protein sequence ID" value="KAG5631013.1"/>
    <property type="molecule type" value="Genomic_DNA"/>
</dbReference>
<reference evidence="1 2" key="1">
    <citation type="submission" date="2020-09" db="EMBL/GenBank/DDBJ databases">
        <title>De no assembly of potato wild relative species, Solanum commersonii.</title>
        <authorList>
            <person name="Cho K."/>
        </authorList>
    </citation>
    <scope>NUCLEOTIDE SEQUENCE [LARGE SCALE GENOMIC DNA]</scope>
    <source>
        <strain evidence="1">LZ3.2</strain>
        <tissue evidence="1">Leaf</tissue>
    </source>
</reference>
<organism evidence="1 2">
    <name type="scientific">Solanum commersonii</name>
    <name type="common">Commerson's wild potato</name>
    <name type="synonym">Commerson's nightshade</name>
    <dbReference type="NCBI Taxonomy" id="4109"/>
    <lineage>
        <taxon>Eukaryota</taxon>
        <taxon>Viridiplantae</taxon>
        <taxon>Streptophyta</taxon>
        <taxon>Embryophyta</taxon>
        <taxon>Tracheophyta</taxon>
        <taxon>Spermatophyta</taxon>
        <taxon>Magnoliopsida</taxon>
        <taxon>eudicotyledons</taxon>
        <taxon>Gunneridae</taxon>
        <taxon>Pentapetalae</taxon>
        <taxon>asterids</taxon>
        <taxon>lamiids</taxon>
        <taxon>Solanales</taxon>
        <taxon>Solanaceae</taxon>
        <taxon>Solanoideae</taxon>
        <taxon>Solaneae</taxon>
        <taxon>Solanum</taxon>
    </lineage>
</organism>
<gene>
    <name evidence="1" type="ORF">H5410_002730</name>
</gene>
<evidence type="ECO:0000313" key="1">
    <source>
        <dbReference type="EMBL" id="KAG5631013.1"/>
    </source>
</evidence>
<comment type="caution">
    <text evidence="1">The sequence shown here is derived from an EMBL/GenBank/DDBJ whole genome shotgun (WGS) entry which is preliminary data.</text>
</comment>
<keyword evidence="2" id="KW-1185">Reference proteome</keyword>
<protein>
    <submittedName>
        <fullName evidence="1">Uncharacterized protein</fullName>
    </submittedName>
</protein>
<sequence>MREHLLRYSGSPSKCDPTFLGGNGLTDHAMSFSATVEGRFVIVVQNTTSISQIPEVVITPWNNLMIALKVPPANPPIIHVSTTEMTPLTTQNHVVSSFQNSRGGNKPEFRRNFRSLMDWNKAPLVALIETKMENHQELVDDFPFNRMIQVPVVGNFGGMVVLWDDTILALMRKLGNPQSNICSRREPSGRCFS</sequence>
<dbReference type="PANTHER" id="PTHR35218:SF9">
    <property type="entry name" value="ENDONUCLEASE_EXONUCLEASE_PHOSPHATASE DOMAIN-CONTAINING PROTEIN"/>
    <property type="match status" value="1"/>
</dbReference>
<evidence type="ECO:0000313" key="2">
    <source>
        <dbReference type="Proteomes" id="UP000824120"/>
    </source>
</evidence>
<proteinExistence type="predicted"/>
<accession>A0A9J6B2N3</accession>
<dbReference type="Proteomes" id="UP000824120">
    <property type="component" value="Chromosome 1"/>
</dbReference>
<dbReference type="PANTHER" id="PTHR35218">
    <property type="entry name" value="RNASE H DOMAIN-CONTAINING PROTEIN"/>
    <property type="match status" value="1"/>
</dbReference>
<dbReference type="OrthoDB" id="1305522at2759"/>
<dbReference type="AlphaFoldDB" id="A0A9J6B2N3"/>